<evidence type="ECO:0000259" key="15">
    <source>
        <dbReference type="Pfam" id="PF08328"/>
    </source>
</evidence>
<comment type="similarity">
    <text evidence="3 13">Belongs to the lyase 1 family. Adenylosuccinate lyase subfamily.</text>
</comment>
<keyword evidence="17" id="KW-1185">Reference proteome</keyword>
<dbReference type="InterPro" id="IPR000362">
    <property type="entry name" value="Fumarate_lyase_fam"/>
</dbReference>
<name>A0A562LYQ7_9GAMM</name>
<dbReference type="InterPro" id="IPR008948">
    <property type="entry name" value="L-Aspartase-like"/>
</dbReference>
<dbReference type="UniPathway" id="UPA00075">
    <property type="reaction ID" value="UER00336"/>
</dbReference>
<evidence type="ECO:0000256" key="10">
    <source>
        <dbReference type="ARBA" id="ARBA00030717"/>
    </source>
</evidence>
<evidence type="ECO:0000256" key="7">
    <source>
        <dbReference type="ARBA" id="ARBA00023239"/>
    </source>
</evidence>
<dbReference type="GO" id="GO:0070626">
    <property type="term" value="F:(S)-2-(5-amino-1-(5-phospho-D-ribosyl)imidazole-4-carboxamido) succinate lyase (fumarate-forming) activity"/>
    <property type="evidence" value="ECO:0007669"/>
    <property type="project" value="RHEA"/>
</dbReference>
<evidence type="ECO:0000256" key="13">
    <source>
        <dbReference type="RuleBase" id="RU361172"/>
    </source>
</evidence>
<dbReference type="AlphaFoldDB" id="A0A562LYQ7"/>
<dbReference type="NCBIfam" id="TIGR00928">
    <property type="entry name" value="purB"/>
    <property type="match status" value="1"/>
</dbReference>
<dbReference type="PROSITE" id="PS00163">
    <property type="entry name" value="FUMARATE_LYASES"/>
    <property type="match status" value="1"/>
</dbReference>
<dbReference type="InterPro" id="IPR020557">
    <property type="entry name" value="Fumarate_lyase_CS"/>
</dbReference>
<gene>
    <name evidence="16" type="ORF">IP93_01003</name>
</gene>
<keyword evidence="7 13" id="KW-0456">Lyase</keyword>
<dbReference type="GO" id="GO:0006189">
    <property type="term" value="P:'de novo' IMP biosynthetic process"/>
    <property type="evidence" value="ECO:0007669"/>
    <property type="project" value="UniProtKB-UniPathway"/>
</dbReference>
<dbReference type="FunFam" id="1.20.200.10:FF:000004">
    <property type="entry name" value="Adenylosuccinate lyase"/>
    <property type="match status" value="1"/>
</dbReference>
<dbReference type="InterPro" id="IPR024083">
    <property type="entry name" value="Fumarase/histidase_N"/>
</dbReference>
<evidence type="ECO:0000313" key="17">
    <source>
        <dbReference type="Proteomes" id="UP000316471"/>
    </source>
</evidence>
<dbReference type="RefSeq" id="WP_144812810.1">
    <property type="nucleotide sequence ID" value="NZ_VLKP01000003.1"/>
</dbReference>
<evidence type="ECO:0000256" key="3">
    <source>
        <dbReference type="ARBA" id="ARBA00008273"/>
    </source>
</evidence>
<comment type="pathway">
    <text evidence="2 13">Purine metabolism; AMP biosynthesis via de novo pathway; AMP from IMP: step 2/2.</text>
</comment>
<dbReference type="Pfam" id="PF00206">
    <property type="entry name" value="Lyase_1"/>
    <property type="match status" value="1"/>
</dbReference>
<feature type="domain" description="Fumarate lyase N-terminal" evidence="14">
    <location>
        <begin position="19"/>
        <end position="317"/>
    </location>
</feature>
<evidence type="ECO:0000313" key="16">
    <source>
        <dbReference type="EMBL" id="TWI12658.1"/>
    </source>
</evidence>
<dbReference type="Pfam" id="PF08328">
    <property type="entry name" value="ASL_C"/>
    <property type="match status" value="1"/>
</dbReference>
<protein>
    <recommendedName>
        <fullName evidence="5 12">Adenylosuccinate lyase</fullName>
        <shortName evidence="13">ASL</shortName>
        <ecNumber evidence="4 12">4.3.2.2</ecNumber>
    </recommendedName>
    <alternativeName>
        <fullName evidence="10 13">Adenylosuccinase</fullName>
    </alternativeName>
</protein>
<keyword evidence="6 13" id="KW-0658">Purine biosynthesis</keyword>
<dbReference type="GO" id="GO:0044208">
    <property type="term" value="P:'de novo' AMP biosynthetic process"/>
    <property type="evidence" value="ECO:0007669"/>
    <property type="project" value="UniProtKB-UniPathway"/>
</dbReference>
<dbReference type="PRINTS" id="PR00149">
    <property type="entry name" value="FUMRATELYASE"/>
</dbReference>
<dbReference type="Proteomes" id="UP000316471">
    <property type="component" value="Unassembled WGS sequence"/>
</dbReference>
<evidence type="ECO:0000256" key="9">
    <source>
        <dbReference type="ARBA" id="ARBA00025012"/>
    </source>
</evidence>
<comment type="caution">
    <text evidence="16">The sequence shown here is derived from an EMBL/GenBank/DDBJ whole genome shotgun (WGS) entry which is preliminary data.</text>
</comment>
<feature type="domain" description="Adenylosuccinate lyase PurB C-terminal" evidence="15">
    <location>
        <begin position="336"/>
        <end position="450"/>
    </location>
</feature>
<evidence type="ECO:0000256" key="2">
    <source>
        <dbReference type="ARBA" id="ARBA00004734"/>
    </source>
</evidence>
<organism evidence="16 17">
    <name type="scientific">Aerolutibacter ruishenii</name>
    <dbReference type="NCBI Taxonomy" id="686800"/>
    <lineage>
        <taxon>Bacteria</taxon>
        <taxon>Pseudomonadati</taxon>
        <taxon>Pseudomonadota</taxon>
        <taxon>Gammaproteobacteria</taxon>
        <taxon>Lysobacterales</taxon>
        <taxon>Lysobacteraceae</taxon>
        <taxon>Aerolutibacter</taxon>
    </lineage>
</organism>
<dbReference type="GO" id="GO:0005829">
    <property type="term" value="C:cytosol"/>
    <property type="evidence" value="ECO:0007669"/>
    <property type="project" value="TreeGrafter"/>
</dbReference>
<reference evidence="16 17" key="1">
    <citation type="journal article" date="2015" name="Stand. Genomic Sci.">
        <title>Genomic Encyclopedia of Bacterial and Archaeal Type Strains, Phase III: the genomes of soil and plant-associated and newly described type strains.</title>
        <authorList>
            <person name="Whitman W.B."/>
            <person name="Woyke T."/>
            <person name="Klenk H.P."/>
            <person name="Zhou Y."/>
            <person name="Lilburn T.G."/>
            <person name="Beck B.J."/>
            <person name="De Vos P."/>
            <person name="Vandamme P."/>
            <person name="Eisen J.A."/>
            <person name="Garrity G."/>
            <person name="Hugenholtz P."/>
            <person name="Kyrpides N.C."/>
        </authorList>
    </citation>
    <scope>NUCLEOTIDE SEQUENCE [LARGE SCALE GENOMIC DNA]</scope>
    <source>
        <strain evidence="16 17">CGMCC 1.10136</strain>
    </source>
</reference>
<accession>A0A562LYQ7</accession>
<dbReference type="CDD" id="cd01598">
    <property type="entry name" value="PurB"/>
    <property type="match status" value="1"/>
</dbReference>
<proteinExistence type="inferred from homology"/>
<dbReference type="UniPathway" id="UPA00074">
    <property type="reaction ID" value="UER00132"/>
</dbReference>
<evidence type="ECO:0000259" key="14">
    <source>
        <dbReference type="Pfam" id="PF00206"/>
    </source>
</evidence>
<dbReference type="NCBIfam" id="NF006764">
    <property type="entry name" value="PRK09285.1"/>
    <property type="match status" value="1"/>
</dbReference>
<dbReference type="PANTHER" id="PTHR43411">
    <property type="entry name" value="ADENYLOSUCCINATE LYASE"/>
    <property type="match status" value="1"/>
</dbReference>
<sequence length="460" mass="50513">MTAANVVETQLLALSPLDGRYAGKVDALRPIFSEYGLIQARVKVEVEWLLALANEPGIVELKPFSAAAVARLRALADELSVRDAARVKEIERTTNHDVKAVEYLIKEKLKDDAELAPALEFVHFACTSEDINNLSYSLMLHAARQQVMLPALDGVIFKLRTMAHEYAGLPMLSRTHGQTASPTTVGKELANVIARLQRQREVLGALPMPGKINGAVGNYNAHSVSYPDVDWAKFSQAFVTSLGLTWQPYTTQIEPHDGIAELCDAQKRIDTILLDLCRDMWGYISVGYFKQAVKAGEVGSSAMPHKVNPIDFENAEGNFGIANALLEHFAAKLPISRWQRDLTDSTVLRALGTAFGHALIGFEALGRGLGKVSANPERLAADLDASWEVLAEAVQTVMRRHGLPQPYEQLKALTRGHGIDKQAMREFIAGLELPAEARQRLLDMTPGSYIGIAERMARDI</sequence>
<evidence type="ECO:0000256" key="4">
    <source>
        <dbReference type="ARBA" id="ARBA00012339"/>
    </source>
</evidence>
<dbReference type="InterPro" id="IPR013539">
    <property type="entry name" value="PurB_C"/>
</dbReference>
<dbReference type="Gene3D" id="1.20.200.10">
    <property type="entry name" value="Fumarase/aspartase (Central domain)"/>
    <property type="match status" value="1"/>
</dbReference>
<dbReference type="PANTHER" id="PTHR43411:SF1">
    <property type="entry name" value="ADENYLOSUCCINATE LYASE"/>
    <property type="match status" value="1"/>
</dbReference>
<evidence type="ECO:0000256" key="5">
    <source>
        <dbReference type="ARBA" id="ARBA00017058"/>
    </source>
</evidence>
<evidence type="ECO:0000256" key="8">
    <source>
        <dbReference type="ARBA" id="ARBA00024477"/>
    </source>
</evidence>
<dbReference type="InterPro" id="IPR004769">
    <property type="entry name" value="Pur_lyase"/>
</dbReference>
<dbReference type="EMBL" id="VLKP01000003">
    <property type="protein sequence ID" value="TWI12658.1"/>
    <property type="molecule type" value="Genomic_DNA"/>
</dbReference>
<evidence type="ECO:0000256" key="1">
    <source>
        <dbReference type="ARBA" id="ARBA00004706"/>
    </source>
</evidence>
<comment type="catalytic activity">
    <reaction evidence="8">
        <text>(2S)-2-[5-amino-1-(5-phospho-beta-D-ribosyl)imidazole-4-carboxamido]succinate = 5-amino-1-(5-phospho-beta-D-ribosyl)imidazole-4-carboxamide + fumarate</text>
        <dbReference type="Rhea" id="RHEA:23920"/>
        <dbReference type="ChEBI" id="CHEBI:29806"/>
        <dbReference type="ChEBI" id="CHEBI:58443"/>
        <dbReference type="ChEBI" id="CHEBI:58475"/>
        <dbReference type="EC" id="4.3.2.2"/>
    </reaction>
    <physiologicalReaction direction="left-to-right" evidence="8">
        <dbReference type="Rhea" id="RHEA:23921"/>
    </physiologicalReaction>
</comment>
<dbReference type="GO" id="GO:0004018">
    <property type="term" value="F:N6-(1,2-dicarboxyethyl)AMP AMP-lyase (fumarate-forming) activity"/>
    <property type="evidence" value="ECO:0007669"/>
    <property type="project" value="UniProtKB-UniRule"/>
</dbReference>
<evidence type="ECO:0000256" key="6">
    <source>
        <dbReference type="ARBA" id="ARBA00022755"/>
    </source>
</evidence>
<dbReference type="Gene3D" id="1.10.275.10">
    <property type="entry name" value="Fumarase/aspartase (N-terminal domain)"/>
    <property type="match status" value="1"/>
</dbReference>
<comment type="catalytic activity">
    <reaction evidence="11">
        <text>N(6)-(1,2-dicarboxyethyl)-AMP = fumarate + AMP</text>
        <dbReference type="Rhea" id="RHEA:16853"/>
        <dbReference type="ChEBI" id="CHEBI:29806"/>
        <dbReference type="ChEBI" id="CHEBI:57567"/>
        <dbReference type="ChEBI" id="CHEBI:456215"/>
        <dbReference type="EC" id="4.3.2.2"/>
    </reaction>
    <physiologicalReaction direction="left-to-right" evidence="11">
        <dbReference type="Rhea" id="RHEA:16854"/>
    </physiologicalReaction>
</comment>
<dbReference type="EC" id="4.3.2.2" evidence="4 12"/>
<comment type="function">
    <text evidence="9">Catalyzes two reactions in de novo purine nucleotide biosynthesis. Catalyzes the breakdown of 5-aminoimidazole- (N-succinylocarboxamide) ribotide (SAICAR or 2-[5-amino-1-(5-phospho-beta-D-ribosyl)imidazole-4-carboxamido]succinate) to 5-aminoimidazole-4-carboxamide ribotide (AICAR or 5-amino-1-(5-phospho-beta-D-ribosyl)imidazole-4-carboxamide) and fumarate, and of adenylosuccinate (ADS or N(6)-(1,2-dicarboxyethyl)-AMP) to adenosine monophosphate (AMP) and fumarate.</text>
</comment>
<evidence type="ECO:0000256" key="12">
    <source>
        <dbReference type="NCBIfam" id="TIGR00928"/>
    </source>
</evidence>
<evidence type="ECO:0000256" key="11">
    <source>
        <dbReference type="ARBA" id="ARBA00049115"/>
    </source>
</evidence>
<dbReference type="InterPro" id="IPR047136">
    <property type="entry name" value="PurB_bact"/>
</dbReference>
<dbReference type="OrthoDB" id="9768878at2"/>
<comment type="pathway">
    <text evidence="1 13">Purine metabolism; IMP biosynthesis via de novo pathway; 5-amino-1-(5-phospho-D-ribosyl)imidazole-4-carboxamide from 5-amino-1-(5-phospho-D-ribosyl)imidazole-4-carboxylate: step 2/2.</text>
</comment>
<dbReference type="SUPFAM" id="SSF48557">
    <property type="entry name" value="L-aspartase-like"/>
    <property type="match status" value="1"/>
</dbReference>
<dbReference type="Gene3D" id="1.10.40.30">
    <property type="entry name" value="Fumarase/aspartase (C-terminal domain)"/>
    <property type="match status" value="1"/>
</dbReference>
<dbReference type="InterPro" id="IPR022761">
    <property type="entry name" value="Fumarate_lyase_N"/>
</dbReference>